<gene>
    <name evidence="3" type="ORF">B5807_10627</name>
</gene>
<evidence type="ECO:0000256" key="2">
    <source>
        <dbReference type="SAM" id="Phobius"/>
    </source>
</evidence>
<dbReference type="AlphaFoldDB" id="A0A1Y2LMM6"/>
<feature type="compositionally biased region" description="Low complexity" evidence="1">
    <location>
        <begin position="205"/>
        <end position="214"/>
    </location>
</feature>
<dbReference type="Proteomes" id="UP000193240">
    <property type="component" value="Unassembled WGS sequence"/>
</dbReference>
<feature type="compositionally biased region" description="Low complexity" evidence="1">
    <location>
        <begin position="222"/>
        <end position="233"/>
    </location>
</feature>
<keyword evidence="2" id="KW-1133">Transmembrane helix</keyword>
<feature type="transmembrane region" description="Helical" evidence="2">
    <location>
        <begin position="243"/>
        <end position="265"/>
    </location>
</feature>
<evidence type="ECO:0000313" key="4">
    <source>
        <dbReference type="Proteomes" id="UP000193240"/>
    </source>
</evidence>
<keyword evidence="2" id="KW-0472">Membrane</keyword>
<proteinExistence type="predicted"/>
<accession>A0A1Y2LMM6</accession>
<dbReference type="OMA" id="TTWWEQG"/>
<keyword evidence="4" id="KW-1185">Reference proteome</keyword>
<reference evidence="3 4" key="1">
    <citation type="journal article" date="2017" name="Genome Announc.">
        <title>Genome sequence of the saprophytic ascomycete Epicoccum nigrum ICMP 19927 strain isolated from New Zealand.</title>
        <authorList>
            <person name="Fokin M."/>
            <person name="Fleetwood D."/>
            <person name="Weir B.S."/>
            <person name="Villas-Boas S.G."/>
        </authorList>
    </citation>
    <scope>NUCLEOTIDE SEQUENCE [LARGE SCALE GENOMIC DNA]</scope>
    <source>
        <strain evidence="3 4">ICMP 19927</strain>
    </source>
</reference>
<dbReference type="STRING" id="105696.A0A1Y2LMM6"/>
<protein>
    <submittedName>
        <fullName evidence="3">Uncharacterized protein</fullName>
    </submittedName>
</protein>
<organism evidence="3 4">
    <name type="scientific">Epicoccum nigrum</name>
    <name type="common">Soil fungus</name>
    <name type="synonym">Epicoccum purpurascens</name>
    <dbReference type="NCBI Taxonomy" id="105696"/>
    <lineage>
        <taxon>Eukaryota</taxon>
        <taxon>Fungi</taxon>
        <taxon>Dikarya</taxon>
        <taxon>Ascomycota</taxon>
        <taxon>Pezizomycotina</taxon>
        <taxon>Dothideomycetes</taxon>
        <taxon>Pleosporomycetidae</taxon>
        <taxon>Pleosporales</taxon>
        <taxon>Pleosporineae</taxon>
        <taxon>Didymellaceae</taxon>
        <taxon>Epicoccum</taxon>
    </lineage>
</organism>
<evidence type="ECO:0000256" key="1">
    <source>
        <dbReference type="SAM" id="MobiDB-lite"/>
    </source>
</evidence>
<dbReference type="EMBL" id="KZ107856">
    <property type="protein sequence ID" value="OSS44869.1"/>
    <property type="molecule type" value="Genomic_DNA"/>
</dbReference>
<sequence>MSVTAETNGDEVTSWIPLTTVFTPSSGCESVFRLNGPSLVAFDPGYGLDIDPAVKCAPSAVTTWWEQARLGVGGAEHTAISIQPLTCPHLWTTVATYIKDTSTTQIMCCPSGYSNPRATSGSVNGDCLSSVSKGMVLTYASTAAGMSTDWSMATTTLSVSSNVGAIAVVGFNVARATSTATTDSSARTTSTATADLSASSTTTSSDFLSRLSTSGPSDERSSPTGTSVSNSSTDDGLSTGAKVGIGLGASLGVLGIAALILTVFLHRRRRKDSPSELQAAAAPVSTFGVENKTSGMAQHSFTQEIYGRPVFPELHSGQVNSPVELDTQGWSR</sequence>
<dbReference type="InParanoid" id="A0A1Y2LMM6"/>
<feature type="region of interest" description="Disordered" evidence="1">
    <location>
        <begin position="205"/>
        <end position="236"/>
    </location>
</feature>
<keyword evidence="2" id="KW-0812">Transmembrane</keyword>
<evidence type="ECO:0000313" key="3">
    <source>
        <dbReference type="EMBL" id="OSS44869.1"/>
    </source>
</evidence>
<name>A0A1Y2LMM6_EPING</name>
<feature type="region of interest" description="Disordered" evidence="1">
    <location>
        <begin position="312"/>
        <end position="332"/>
    </location>
</feature>